<dbReference type="Proteomes" id="UP000268446">
    <property type="component" value="Unassembled WGS sequence"/>
</dbReference>
<evidence type="ECO:0000259" key="3">
    <source>
        <dbReference type="PROSITE" id="PS51371"/>
    </source>
</evidence>
<evidence type="ECO:0000313" key="6">
    <source>
        <dbReference type="Proteomes" id="UP000268446"/>
    </source>
</evidence>
<dbReference type="AlphaFoldDB" id="A0A497EXY3"/>
<dbReference type="InterPro" id="IPR046342">
    <property type="entry name" value="CBS_dom_sf"/>
</dbReference>
<dbReference type="Proteomes" id="UP000269499">
    <property type="component" value="Unassembled WGS sequence"/>
</dbReference>
<dbReference type="PROSITE" id="PS51371">
    <property type="entry name" value="CBS"/>
    <property type="match status" value="4"/>
</dbReference>
<feature type="domain" description="CBS" evidence="3">
    <location>
        <begin position="80"/>
        <end position="140"/>
    </location>
</feature>
<dbReference type="PANTHER" id="PTHR43080:SF2">
    <property type="entry name" value="CBS DOMAIN-CONTAINING PROTEIN"/>
    <property type="match status" value="1"/>
</dbReference>
<evidence type="ECO:0000256" key="1">
    <source>
        <dbReference type="ARBA" id="ARBA00023122"/>
    </source>
</evidence>
<comment type="caution">
    <text evidence="5">The sequence shown here is derived from an EMBL/GenBank/DDBJ whole genome shotgun (WGS) entry which is preliminary data.</text>
</comment>
<organism evidence="5 7">
    <name type="scientific">Thermoproteota archaeon</name>
    <dbReference type="NCBI Taxonomy" id="2056631"/>
    <lineage>
        <taxon>Archaea</taxon>
        <taxon>Thermoproteota</taxon>
    </lineage>
</organism>
<evidence type="ECO:0000256" key="2">
    <source>
        <dbReference type="PROSITE-ProRule" id="PRU00703"/>
    </source>
</evidence>
<proteinExistence type="predicted"/>
<sequence length="285" mass="31210">MALRVSHVMTPQVVVISPKDTLARARNLMLHHDIGRLVVVDEELKPIGILTETDIAMKVWEESSGRVARTIDEILVEEVMSSSVITIGPRTYLKNAAKIMVRRKISGLPVVDSSGKLLGIITKTDLTKAYSLYYSGCFKVSEIMSSPVVTVNPAHTIYRVGRLMKEHGISRVVVVDGKVPIGVVTKTDLTFLTMTIQPRRLKFVKPIDREGRISRVVKIFRIPIVADVMTSNPLTVLEGEDAAKAAGVMIENGISGLPVVNVDGELTGIITKTDIVKAMSKLDSR</sequence>
<dbReference type="SMART" id="SM00116">
    <property type="entry name" value="CBS"/>
    <property type="match status" value="4"/>
</dbReference>
<evidence type="ECO:0000313" key="4">
    <source>
        <dbReference type="EMBL" id="RLE51491.1"/>
    </source>
</evidence>
<feature type="domain" description="CBS" evidence="3">
    <location>
        <begin position="9"/>
        <end position="65"/>
    </location>
</feature>
<dbReference type="EMBL" id="QMRA01000145">
    <property type="protein sequence ID" value="RLE51871.1"/>
    <property type="molecule type" value="Genomic_DNA"/>
</dbReference>
<dbReference type="InterPro" id="IPR000644">
    <property type="entry name" value="CBS_dom"/>
</dbReference>
<protein>
    <submittedName>
        <fullName evidence="5">Inosine-5-monophosphate dehydrogenase</fullName>
    </submittedName>
</protein>
<dbReference type="Pfam" id="PF00571">
    <property type="entry name" value="CBS"/>
    <property type="match status" value="4"/>
</dbReference>
<keyword evidence="1 2" id="KW-0129">CBS domain</keyword>
<gene>
    <name evidence="4" type="ORF">DRJ20_02095</name>
    <name evidence="5" type="ORF">DRJ26_05325</name>
</gene>
<dbReference type="PANTHER" id="PTHR43080">
    <property type="entry name" value="CBS DOMAIN-CONTAINING PROTEIN CBSX3, MITOCHONDRIAL"/>
    <property type="match status" value="1"/>
</dbReference>
<accession>A0A497EXY3</accession>
<dbReference type="Gene3D" id="3.10.580.10">
    <property type="entry name" value="CBS-domain"/>
    <property type="match status" value="3"/>
</dbReference>
<reference evidence="6 7" key="1">
    <citation type="submission" date="2018-06" db="EMBL/GenBank/DDBJ databases">
        <title>Extensive metabolic versatility and redundancy in microbially diverse, dynamic hydrothermal sediments.</title>
        <authorList>
            <person name="Dombrowski N."/>
            <person name="Teske A."/>
            <person name="Baker B.J."/>
        </authorList>
    </citation>
    <scope>NUCLEOTIDE SEQUENCE [LARGE SCALE GENOMIC DNA]</scope>
    <source>
        <strain evidence="5">B20_G2</strain>
        <strain evidence="4">B29_G17</strain>
    </source>
</reference>
<name>A0A497EXY3_9CREN</name>
<dbReference type="CDD" id="cd04584">
    <property type="entry name" value="CBS_pair_AcuB_like"/>
    <property type="match status" value="1"/>
</dbReference>
<dbReference type="InterPro" id="IPR051257">
    <property type="entry name" value="Diverse_CBS-Domain"/>
</dbReference>
<feature type="domain" description="CBS" evidence="3">
    <location>
        <begin position="229"/>
        <end position="285"/>
    </location>
</feature>
<dbReference type="EMBL" id="QMQZ01000053">
    <property type="protein sequence ID" value="RLE51491.1"/>
    <property type="molecule type" value="Genomic_DNA"/>
</dbReference>
<dbReference type="SUPFAM" id="SSF54631">
    <property type="entry name" value="CBS-domain pair"/>
    <property type="match status" value="2"/>
</dbReference>
<evidence type="ECO:0000313" key="5">
    <source>
        <dbReference type="EMBL" id="RLE51871.1"/>
    </source>
</evidence>
<evidence type="ECO:0000313" key="7">
    <source>
        <dbReference type="Proteomes" id="UP000269499"/>
    </source>
</evidence>
<feature type="domain" description="CBS" evidence="3">
    <location>
        <begin position="144"/>
        <end position="201"/>
    </location>
</feature>